<feature type="compositionally biased region" description="Basic and acidic residues" evidence="5">
    <location>
        <begin position="77"/>
        <end position="94"/>
    </location>
</feature>
<dbReference type="EMBL" id="BAUT01000030">
    <property type="protein sequence ID" value="GAE26698.1"/>
    <property type="molecule type" value="Genomic_DNA"/>
</dbReference>
<sequence>MRGQWSLILGLIAAVLIAVFAVVNVEAVRVNYVFGTADWPLILVILGSVLMGAIIVGAVGMFKIYQLQAEMKRLKTKQMKEDGDVHSRKKEKDTPAYPTDLTNKQNELYQSKEKTD</sequence>
<evidence type="ECO:0000256" key="3">
    <source>
        <dbReference type="ARBA" id="ARBA00022989"/>
    </source>
</evidence>
<dbReference type="PANTHER" id="PTHR41335:SF1">
    <property type="entry name" value="MEMBRANE PROTEIN"/>
    <property type="match status" value="1"/>
</dbReference>
<feature type="domain" description="Lipopolysaccharide assembly protein A" evidence="7">
    <location>
        <begin position="24"/>
        <end position="77"/>
    </location>
</feature>
<dbReference type="OrthoDB" id="2990728at2"/>
<keyword evidence="3 6" id="KW-1133">Transmembrane helix</keyword>
<evidence type="ECO:0000313" key="9">
    <source>
        <dbReference type="Proteomes" id="UP000018890"/>
    </source>
</evidence>
<evidence type="ECO:0000256" key="6">
    <source>
        <dbReference type="SAM" id="Phobius"/>
    </source>
</evidence>
<evidence type="ECO:0000256" key="2">
    <source>
        <dbReference type="ARBA" id="ARBA00022692"/>
    </source>
</evidence>
<evidence type="ECO:0000313" key="8">
    <source>
        <dbReference type="EMBL" id="GAE26698.1"/>
    </source>
</evidence>
<reference evidence="8" key="1">
    <citation type="journal article" date="2014" name="Genome Announc.">
        <title>Draft Genome Sequences of Three Alkaliphilic Bacillus Strains, Bacillus wakoensis JCM 9140T, Bacillus akibai JCM 9157T, and Bacillus hemicellulosilyticus JCM 9152T.</title>
        <authorList>
            <person name="Yuki M."/>
            <person name="Oshima K."/>
            <person name="Suda W."/>
            <person name="Oshida Y."/>
            <person name="Kitamura K."/>
            <person name="Iida T."/>
            <person name="Hattori M."/>
            <person name="Ohkuma M."/>
        </authorList>
    </citation>
    <scope>NUCLEOTIDE SEQUENCE [LARGE SCALE GENOMIC DNA]</scope>
    <source>
        <strain evidence="8">JCM 9140</strain>
    </source>
</reference>
<proteinExistence type="predicted"/>
<evidence type="ECO:0000256" key="1">
    <source>
        <dbReference type="ARBA" id="ARBA00022475"/>
    </source>
</evidence>
<evidence type="ECO:0000256" key="4">
    <source>
        <dbReference type="ARBA" id="ARBA00023136"/>
    </source>
</evidence>
<dbReference type="PANTHER" id="PTHR41335">
    <property type="entry name" value="MEMBRANE PROTEIN-RELATED"/>
    <property type="match status" value="1"/>
</dbReference>
<keyword evidence="4 6" id="KW-0472">Membrane</keyword>
<feature type="transmembrane region" description="Helical" evidence="6">
    <location>
        <begin position="43"/>
        <end position="65"/>
    </location>
</feature>
<gene>
    <name evidence="8" type="ORF">JCM9140_2785</name>
</gene>
<feature type="region of interest" description="Disordered" evidence="5">
    <location>
        <begin position="77"/>
        <end position="116"/>
    </location>
</feature>
<dbReference type="STRING" id="1236970.JCM9140_2785"/>
<dbReference type="InterPro" id="IPR010445">
    <property type="entry name" value="LapA_dom"/>
</dbReference>
<organism evidence="8 9">
    <name type="scientific">Halalkalibacter wakoensis JCM 9140</name>
    <dbReference type="NCBI Taxonomy" id="1236970"/>
    <lineage>
        <taxon>Bacteria</taxon>
        <taxon>Bacillati</taxon>
        <taxon>Bacillota</taxon>
        <taxon>Bacilli</taxon>
        <taxon>Bacillales</taxon>
        <taxon>Bacillaceae</taxon>
        <taxon>Halalkalibacter</taxon>
    </lineage>
</organism>
<keyword evidence="2 6" id="KW-0812">Transmembrane</keyword>
<keyword evidence="9" id="KW-1185">Reference proteome</keyword>
<dbReference type="Proteomes" id="UP000018890">
    <property type="component" value="Unassembled WGS sequence"/>
</dbReference>
<dbReference type="AlphaFoldDB" id="W4Q4Q4"/>
<feature type="compositionally biased region" description="Polar residues" evidence="5">
    <location>
        <begin position="100"/>
        <end position="109"/>
    </location>
</feature>
<dbReference type="GO" id="GO:0005886">
    <property type="term" value="C:plasma membrane"/>
    <property type="evidence" value="ECO:0007669"/>
    <property type="project" value="InterPro"/>
</dbReference>
<accession>W4Q4Q4</accession>
<protein>
    <recommendedName>
        <fullName evidence="7">Lipopolysaccharide assembly protein A domain-containing protein</fullName>
    </recommendedName>
</protein>
<evidence type="ECO:0000256" key="5">
    <source>
        <dbReference type="SAM" id="MobiDB-lite"/>
    </source>
</evidence>
<dbReference type="RefSeq" id="WP_034746820.1">
    <property type="nucleotide sequence ID" value="NZ_BAUT01000030.1"/>
</dbReference>
<dbReference type="Pfam" id="PF06305">
    <property type="entry name" value="LapA_dom"/>
    <property type="match status" value="1"/>
</dbReference>
<evidence type="ECO:0000259" key="7">
    <source>
        <dbReference type="Pfam" id="PF06305"/>
    </source>
</evidence>
<keyword evidence="1" id="KW-1003">Cell membrane</keyword>
<comment type="caution">
    <text evidence="8">The sequence shown here is derived from an EMBL/GenBank/DDBJ whole genome shotgun (WGS) entry which is preliminary data.</text>
</comment>
<name>W4Q4Q4_9BACI</name>